<evidence type="ECO:0000313" key="3">
    <source>
        <dbReference type="EMBL" id="KAG2112546.1"/>
    </source>
</evidence>
<keyword evidence="1" id="KW-0863">Zinc-finger</keyword>
<evidence type="ECO:0000256" key="1">
    <source>
        <dbReference type="PROSITE-ProRule" id="PRU00094"/>
    </source>
</evidence>
<keyword evidence="1" id="KW-0479">Metal-binding</keyword>
<accession>A0A9P7JWH7</accession>
<evidence type="ECO:0000313" key="4">
    <source>
        <dbReference type="Proteomes" id="UP000823399"/>
    </source>
</evidence>
<dbReference type="PROSITE" id="PS50114">
    <property type="entry name" value="GATA_ZN_FINGER_2"/>
    <property type="match status" value="1"/>
</dbReference>
<comment type="caution">
    <text evidence="3">The sequence shown here is derived from an EMBL/GenBank/DDBJ whole genome shotgun (WGS) entry which is preliminary data.</text>
</comment>
<dbReference type="InterPro" id="IPR013088">
    <property type="entry name" value="Znf_NHR/GATA"/>
</dbReference>
<organism evidence="3 4">
    <name type="scientific">Suillus discolor</name>
    <dbReference type="NCBI Taxonomy" id="1912936"/>
    <lineage>
        <taxon>Eukaryota</taxon>
        <taxon>Fungi</taxon>
        <taxon>Dikarya</taxon>
        <taxon>Basidiomycota</taxon>
        <taxon>Agaricomycotina</taxon>
        <taxon>Agaricomycetes</taxon>
        <taxon>Agaricomycetidae</taxon>
        <taxon>Boletales</taxon>
        <taxon>Suillineae</taxon>
        <taxon>Suillaceae</taxon>
        <taxon>Suillus</taxon>
    </lineage>
</organism>
<dbReference type="GO" id="GO:0008270">
    <property type="term" value="F:zinc ion binding"/>
    <property type="evidence" value="ECO:0007669"/>
    <property type="project" value="UniProtKB-KW"/>
</dbReference>
<feature type="non-terminal residue" evidence="3">
    <location>
        <position position="73"/>
    </location>
</feature>
<dbReference type="EMBL" id="JABBWM010000014">
    <property type="protein sequence ID" value="KAG2112546.1"/>
    <property type="molecule type" value="Genomic_DNA"/>
</dbReference>
<dbReference type="Gene3D" id="3.30.50.10">
    <property type="entry name" value="Erythroid Transcription Factor GATA-1, subunit A"/>
    <property type="match status" value="1"/>
</dbReference>
<feature type="non-terminal residue" evidence="3">
    <location>
        <position position="1"/>
    </location>
</feature>
<sequence>GAGASVPIQHTDAAASKETQYLRRYFSNCYTTELPSWRHSTLGNPRKIVCNKCGLCERTHSCPRPLRFDELRA</sequence>
<dbReference type="InterPro" id="IPR000679">
    <property type="entry name" value="Znf_GATA"/>
</dbReference>
<dbReference type="GO" id="GO:0006355">
    <property type="term" value="P:regulation of DNA-templated transcription"/>
    <property type="evidence" value="ECO:0007669"/>
    <property type="project" value="InterPro"/>
</dbReference>
<dbReference type="RefSeq" id="XP_041295345.1">
    <property type="nucleotide sequence ID" value="XM_041429985.1"/>
</dbReference>
<dbReference type="GeneID" id="64692244"/>
<dbReference type="GO" id="GO:0043565">
    <property type="term" value="F:sequence-specific DNA binding"/>
    <property type="evidence" value="ECO:0007669"/>
    <property type="project" value="InterPro"/>
</dbReference>
<feature type="domain" description="GATA-type" evidence="2">
    <location>
        <begin position="27"/>
        <end position="66"/>
    </location>
</feature>
<evidence type="ECO:0000259" key="2">
    <source>
        <dbReference type="PROSITE" id="PS50114"/>
    </source>
</evidence>
<dbReference type="AlphaFoldDB" id="A0A9P7JWH7"/>
<keyword evidence="4" id="KW-1185">Reference proteome</keyword>
<keyword evidence="1" id="KW-0862">Zinc</keyword>
<name>A0A9P7JWH7_9AGAM</name>
<reference evidence="3" key="1">
    <citation type="journal article" date="2020" name="New Phytol.">
        <title>Comparative genomics reveals dynamic genome evolution in host specialist ectomycorrhizal fungi.</title>
        <authorList>
            <person name="Lofgren L.A."/>
            <person name="Nguyen N.H."/>
            <person name="Vilgalys R."/>
            <person name="Ruytinx J."/>
            <person name="Liao H.L."/>
            <person name="Branco S."/>
            <person name="Kuo A."/>
            <person name="LaButti K."/>
            <person name="Lipzen A."/>
            <person name="Andreopoulos W."/>
            <person name="Pangilinan J."/>
            <person name="Riley R."/>
            <person name="Hundley H."/>
            <person name="Na H."/>
            <person name="Barry K."/>
            <person name="Grigoriev I.V."/>
            <person name="Stajich J.E."/>
            <person name="Kennedy P.G."/>
        </authorList>
    </citation>
    <scope>NUCLEOTIDE SEQUENCE</scope>
    <source>
        <strain evidence="3">FC423</strain>
    </source>
</reference>
<dbReference type="OrthoDB" id="515401at2759"/>
<dbReference type="Proteomes" id="UP000823399">
    <property type="component" value="Unassembled WGS sequence"/>
</dbReference>
<proteinExistence type="predicted"/>
<gene>
    <name evidence="3" type="ORF">F5147DRAFT_525869</name>
</gene>
<protein>
    <recommendedName>
        <fullName evidence="2">GATA-type domain-containing protein</fullName>
    </recommendedName>
</protein>
<dbReference type="SUPFAM" id="SSF57716">
    <property type="entry name" value="Glucocorticoid receptor-like (DNA-binding domain)"/>
    <property type="match status" value="1"/>
</dbReference>